<evidence type="ECO:0000256" key="3">
    <source>
        <dbReference type="SAM" id="MobiDB-lite"/>
    </source>
</evidence>
<reference evidence="6" key="1">
    <citation type="submission" date="2023-03" db="EMBL/GenBank/DDBJ databases">
        <authorList>
            <person name="Cremers G."/>
            <person name="Picone N."/>
        </authorList>
    </citation>
    <scope>NUCLEOTIDE SEQUENCE</scope>
    <source>
        <strain evidence="6">Sample_alias</strain>
    </source>
</reference>
<dbReference type="SUPFAM" id="SSF111369">
    <property type="entry name" value="HlyD-like secretion proteins"/>
    <property type="match status" value="1"/>
</dbReference>
<evidence type="ECO:0000256" key="4">
    <source>
        <dbReference type="SAM" id="Phobius"/>
    </source>
</evidence>
<dbReference type="InterPro" id="IPR058633">
    <property type="entry name" value="EmrA/FarA_HH"/>
</dbReference>
<keyword evidence="7" id="KW-1185">Reference proteome</keyword>
<dbReference type="Gene3D" id="2.40.30.170">
    <property type="match status" value="1"/>
</dbReference>
<organism evidence="6 7">
    <name type="scientific">Candidatus Methylacidiphilum fumarolicum</name>
    <dbReference type="NCBI Taxonomy" id="591154"/>
    <lineage>
        <taxon>Bacteria</taxon>
        <taxon>Pseudomonadati</taxon>
        <taxon>Verrucomicrobiota</taxon>
        <taxon>Methylacidiphilae</taxon>
        <taxon>Methylacidiphilales</taxon>
        <taxon>Methylacidiphilaceae</taxon>
        <taxon>Methylacidiphilum (ex Ratnadevi et al. 2023)</taxon>
    </lineage>
</organism>
<keyword evidence="4" id="KW-1133">Transmembrane helix</keyword>
<proteinExistence type="predicted"/>
<evidence type="ECO:0000256" key="2">
    <source>
        <dbReference type="SAM" id="Coils"/>
    </source>
</evidence>
<feature type="coiled-coil region" evidence="2">
    <location>
        <begin position="134"/>
        <end position="161"/>
    </location>
</feature>
<comment type="subcellular location">
    <subcellularLocation>
        <location evidence="1">Cell envelope</location>
    </subcellularLocation>
</comment>
<feature type="region of interest" description="Disordered" evidence="3">
    <location>
        <begin position="1"/>
        <end position="20"/>
    </location>
</feature>
<name>A0ABM9IAF1_9BACT</name>
<accession>A0ABM9IAF1</accession>
<dbReference type="Gene3D" id="2.40.50.100">
    <property type="match status" value="1"/>
</dbReference>
<feature type="region of interest" description="Disordered" evidence="3">
    <location>
        <begin position="419"/>
        <end position="444"/>
    </location>
</feature>
<dbReference type="PANTHER" id="PTHR30386">
    <property type="entry name" value="MEMBRANE FUSION SUBUNIT OF EMRAB-TOLC MULTIDRUG EFFLUX PUMP"/>
    <property type="match status" value="1"/>
</dbReference>
<feature type="compositionally biased region" description="Basic and acidic residues" evidence="3">
    <location>
        <begin position="419"/>
        <end position="430"/>
    </location>
</feature>
<sequence length="444" mass="50595">MKKDAEQNNGKRTFPFTEKGRQKESRSRFERLFHVIILSWKRDWRAWQLTRNKYVLPLLFLFFLAGWWFFFSSNWVATNDAYVTGNVIPVKAQTSGRVVEVLVESTQYVKKNQVLVRLDSLNQRVAFEGAKQNLAMAVRKVEDLFNKAKSLRNKIAAQKAILGRQRYDLGLYASGSKAGVVSVQDAIDAQWKVQEIESTIRQLEDELHSTESWIQKTTVWDNPIVLKAAVDLKNAYLALYRCQIVAPVAGYVARRSIQVGDEVTPDRLLMNIVPLDYYWVVANYRETELRKMKPGQPVKIRADIYGRRYLYHGVVEGLEPGSGTVFALLPPDNATGNYIHVVERVPVRIRLDPKELIQHPLRLGLSVVTKVNVSHKGSSVLKPITEIPANAKTSDYTSTYFSEELSGVDDLIKTIIEENRYPQSESKDTLSQDLETPPSVHPTN</sequence>
<feature type="domain" description="Multidrug export protein EmrA/FarA alpha-helical hairpin" evidence="5">
    <location>
        <begin position="123"/>
        <end position="241"/>
    </location>
</feature>
<keyword evidence="2" id="KW-0175">Coiled coil</keyword>
<evidence type="ECO:0000313" key="6">
    <source>
        <dbReference type="EMBL" id="CAI9084626.1"/>
    </source>
</evidence>
<evidence type="ECO:0000259" key="5">
    <source>
        <dbReference type="Pfam" id="PF25885"/>
    </source>
</evidence>
<dbReference type="EMBL" id="OX458932">
    <property type="protein sequence ID" value="CAI9084626.1"/>
    <property type="molecule type" value="Genomic_DNA"/>
</dbReference>
<dbReference type="Pfam" id="PF25885">
    <property type="entry name" value="HH_EMRA"/>
    <property type="match status" value="1"/>
</dbReference>
<dbReference type="PANTHER" id="PTHR30386:SF19">
    <property type="entry name" value="MULTIDRUG EXPORT PROTEIN EMRA-RELATED"/>
    <property type="match status" value="1"/>
</dbReference>
<evidence type="ECO:0000313" key="7">
    <source>
        <dbReference type="Proteomes" id="UP001161497"/>
    </source>
</evidence>
<evidence type="ECO:0000256" key="1">
    <source>
        <dbReference type="ARBA" id="ARBA00004196"/>
    </source>
</evidence>
<keyword evidence="4" id="KW-0472">Membrane</keyword>
<dbReference type="RefSeq" id="WP_009059881.1">
    <property type="nucleotide sequence ID" value="NZ_JAHXRZ010000003.1"/>
</dbReference>
<feature type="transmembrane region" description="Helical" evidence="4">
    <location>
        <begin position="54"/>
        <end position="71"/>
    </location>
</feature>
<dbReference type="Proteomes" id="UP001161497">
    <property type="component" value="Chromosome"/>
</dbReference>
<gene>
    <name evidence="6" type="ORF">MFUM_0223</name>
</gene>
<keyword evidence="4" id="KW-0812">Transmembrane</keyword>
<protein>
    <submittedName>
        <fullName evidence="6">Membrane fusion component of tripartite multidrug resistance system</fullName>
    </submittedName>
</protein>
<dbReference type="InterPro" id="IPR050739">
    <property type="entry name" value="MFP"/>
</dbReference>